<dbReference type="RefSeq" id="WP_137451405.1">
    <property type="nucleotide sequence ID" value="NZ_SZZH01000006.1"/>
</dbReference>
<gene>
    <name evidence="1" type="ORF">FDO65_19595</name>
</gene>
<proteinExistence type="predicted"/>
<name>A0A4U6QAV1_9ACTN</name>
<reference evidence="1 2" key="1">
    <citation type="submission" date="2019-05" db="EMBL/GenBank/DDBJ databases">
        <title>Nakamurella sp. N5BH11, whole genome shotgun sequence.</title>
        <authorList>
            <person name="Tuo L."/>
        </authorList>
    </citation>
    <scope>NUCLEOTIDE SEQUENCE [LARGE SCALE GENOMIC DNA]</scope>
    <source>
        <strain evidence="1 2">N5BH11</strain>
    </source>
</reference>
<evidence type="ECO:0000313" key="1">
    <source>
        <dbReference type="EMBL" id="TKV57019.1"/>
    </source>
</evidence>
<evidence type="ECO:0000313" key="2">
    <source>
        <dbReference type="Proteomes" id="UP000306985"/>
    </source>
</evidence>
<sequence length="143" mass="16456">MRSRCDPEYGCPLLPAWWSTRADGDNWDELAGWVDTLRLSTSLNDKHVVAECWPAHRGVVEELAALHTAWKQTVITDAQTRKAGTAAYTARFERWLWPCLERITSPRYTMADCLRRAHRPDPVPIDLPTDRSLFPPGLTRRRD</sequence>
<organism evidence="1 2">
    <name type="scientific">Nakamurella flava</name>
    <dbReference type="NCBI Taxonomy" id="2576308"/>
    <lineage>
        <taxon>Bacteria</taxon>
        <taxon>Bacillati</taxon>
        <taxon>Actinomycetota</taxon>
        <taxon>Actinomycetes</taxon>
        <taxon>Nakamurellales</taxon>
        <taxon>Nakamurellaceae</taxon>
        <taxon>Nakamurella</taxon>
    </lineage>
</organism>
<accession>A0A4U6QAV1</accession>
<comment type="caution">
    <text evidence="1">The sequence shown here is derived from an EMBL/GenBank/DDBJ whole genome shotgun (WGS) entry which is preliminary data.</text>
</comment>
<keyword evidence="2" id="KW-1185">Reference proteome</keyword>
<dbReference type="OrthoDB" id="4139717at2"/>
<dbReference type="Proteomes" id="UP000306985">
    <property type="component" value="Unassembled WGS sequence"/>
</dbReference>
<protein>
    <submittedName>
        <fullName evidence="1">Uncharacterized protein</fullName>
    </submittedName>
</protein>
<dbReference type="EMBL" id="SZZH01000006">
    <property type="protein sequence ID" value="TKV57019.1"/>
    <property type="molecule type" value="Genomic_DNA"/>
</dbReference>
<dbReference type="AlphaFoldDB" id="A0A4U6QAV1"/>